<reference evidence="2 3" key="1">
    <citation type="submission" date="2018-08" db="EMBL/GenBank/DDBJ databases">
        <authorList>
            <person name="Muller C M."/>
        </authorList>
    </citation>
    <scope>NUCLEOTIDE SEQUENCE [LARGE SCALE GENOMIC DNA]</scope>
</reference>
<accession>A0A9X9MPX5</accession>
<name>A0A9X9MPX5_BLUGR</name>
<protein>
    <submittedName>
        <fullName evidence="2">Bgt-50101</fullName>
    </submittedName>
</protein>
<feature type="domain" description="Fungal-type protein kinase" evidence="1">
    <location>
        <begin position="2"/>
        <end position="36"/>
    </location>
</feature>
<evidence type="ECO:0000313" key="2">
    <source>
        <dbReference type="EMBL" id="VDB95349.1"/>
    </source>
</evidence>
<sequence>MEFLFGIREAILAHRRLNVEKNLLHGDKSDGNIILACQIGALAFDLRWNRRARRGRMDREG</sequence>
<dbReference type="EMBL" id="LR026993">
    <property type="protein sequence ID" value="VDB95349.1"/>
    <property type="molecule type" value="Genomic_DNA"/>
</dbReference>
<dbReference type="AlphaFoldDB" id="A0A9X9MPX5"/>
<gene>
    <name evidence="2" type="ORF">BGT96224V316_LOCUS8278</name>
</gene>
<evidence type="ECO:0000313" key="3">
    <source>
        <dbReference type="Proteomes" id="UP000324639"/>
    </source>
</evidence>
<evidence type="ECO:0000259" key="1">
    <source>
        <dbReference type="Pfam" id="PF17667"/>
    </source>
</evidence>
<keyword evidence="3" id="KW-1185">Reference proteome</keyword>
<organism evidence="2 3">
    <name type="scientific">Blumeria graminis f. sp. tritici</name>
    <dbReference type="NCBI Taxonomy" id="62690"/>
    <lineage>
        <taxon>Eukaryota</taxon>
        <taxon>Fungi</taxon>
        <taxon>Dikarya</taxon>
        <taxon>Ascomycota</taxon>
        <taxon>Pezizomycotina</taxon>
        <taxon>Leotiomycetes</taxon>
        <taxon>Erysiphales</taxon>
        <taxon>Erysiphaceae</taxon>
        <taxon>Blumeria</taxon>
    </lineage>
</organism>
<proteinExistence type="predicted"/>
<dbReference type="Pfam" id="PF17667">
    <property type="entry name" value="Pkinase_fungal"/>
    <property type="match status" value="1"/>
</dbReference>
<dbReference type="Proteomes" id="UP000324639">
    <property type="component" value="Chromosome Bgt_-10"/>
</dbReference>
<dbReference type="InterPro" id="IPR040976">
    <property type="entry name" value="Pkinase_fungal"/>
</dbReference>